<comment type="cofactor">
    <cofactor evidence="6">
        <name>Zn(2+)</name>
        <dbReference type="ChEBI" id="CHEBI:29105"/>
    </cofactor>
    <text evidence="6">Binds 1 zinc ion per subunit.</text>
</comment>
<keyword evidence="8" id="KW-1133">Transmembrane helix</keyword>
<comment type="caution">
    <text evidence="11">The sequence shown here is derived from an EMBL/GenBank/DDBJ whole genome shotgun (WGS) entry which is preliminary data.</text>
</comment>
<dbReference type="InterPro" id="IPR055518">
    <property type="entry name" value="DUF7092"/>
</dbReference>
<feature type="region of interest" description="Disordered" evidence="7">
    <location>
        <begin position="354"/>
        <end position="373"/>
    </location>
</feature>
<evidence type="ECO:0000259" key="9">
    <source>
        <dbReference type="Pfam" id="PF01435"/>
    </source>
</evidence>
<dbReference type="PANTHER" id="PTHR22726:SF1">
    <property type="entry name" value="METALLOENDOPEPTIDASE OMA1, MITOCHONDRIAL"/>
    <property type="match status" value="1"/>
</dbReference>
<dbReference type="Gene3D" id="3.30.2010.10">
    <property type="entry name" value="Metalloproteases ('zincins'), catalytic domain"/>
    <property type="match status" value="1"/>
</dbReference>
<evidence type="ECO:0000256" key="2">
    <source>
        <dbReference type="ARBA" id="ARBA00022723"/>
    </source>
</evidence>
<reference evidence="11 12" key="1">
    <citation type="journal article" date="2021" name="Front. Microbiol.">
        <title>Comprehensive Comparative Genomics and Phenotyping of Methylobacterium Species.</title>
        <authorList>
            <person name="Alessa O."/>
            <person name="Ogura Y."/>
            <person name="Fujitani Y."/>
            <person name="Takami H."/>
            <person name="Hayashi T."/>
            <person name="Sahin N."/>
            <person name="Tani A."/>
        </authorList>
    </citation>
    <scope>NUCLEOTIDE SEQUENCE [LARGE SCALE GENOMIC DNA]</scope>
    <source>
        <strain evidence="11 12">DSM 23679</strain>
    </source>
</reference>
<keyword evidence="12" id="KW-1185">Reference proteome</keyword>
<comment type="similarity">
    <text evidence="6">Belongs to the peptidase M48 family.</text>
</comment>
<dbReference type="EMBL" id="BPQG01000011">
    <property type="protein sequence ID" value="GJD43314.1"/>
    <property type="molecule type" value="Genomic_DNA"/>
</dbReference>
<keyword evidence="2" id="KW-0479">Metal-binding</keyword>
<dbReference type="RefSeq" id="WP_147828159.1">
    <property type="nucleotide sequence ID" value="NZ_BPQG01000011.1"/>
</dbReference>
<evidence type="ECO:0000256" key="4">
    <source>
        <dbReference type="ARBA" id="ARBA00022833"/>
    </source>
</evidence>
<gene>
    <name evidence="11" type="primary">bepA_1</name>
    <name evidence="11" type="ORF">AFCDBAGC_1166</name>
</gene>
<evidence type="ECO:0000256" key="1">
    <source>
        <dbReference type="ARBA" id="ARBA00022670"/>
    </source>
</evidence>
<evidence type="ECO:0000313" key="11">
    <source>
        <dbReference type="EMBL" id="GJD43314.1"/>
    </source>
</evidence>
<keyword evidence="8" id="KW-0472">Membrane</keyword>
<dbReference type="GO" id="GO:0008233">
    <property type="term" value="F:peptidase activity"/>
    <property type="evidence" value="ECO:0007669"/>
    <property type="project" value="UniProtKB-KW"/>
</dbReference>
<evidence type="ECO:0000313" key="12">
    <source>
        <dbReference type="Proteomes" id="UP001055117"/>
    </source>
</evidence>
<keyword evidence="8" id="KW-0812">Transmembrane</keyword>
<feature type="transmembrane region" description="Helical" evidence="8">
    <location>
        <begin position="95"/>
        <end position="116"/>
    </location>
</feature>
<dbReference type="Pfam" id="PF01435">
    <property type="entry name" value="Peptidase_M48"/>
    <property type="match status" value="1"/>
</dbReference>
<dbReference type="InterPro" id="IPR001915">
    <property type="entry name" value="Peptidase_M48"/>
</dbReference>
<feature type="domain" description="Peptidase M48" evidence="9">
    <location>
        <begin position="160"/>
        <end position="330"/>
    </location>
</feature>
<evidence type="ECO:0000256" key="8">
    <source>
        <dbReference type="SAM" id="Phobius"/>
    </source>
</evidence>
<dbReference type="InterPro" id="IPR051156">
    <property type="entry name" value="Mito/Outer_Membr_Metalloprot"/>
</dbReference>
<proteinExistence type="inferred from homology"/>
<sequence>MPSSTASGRWFDGRSAAPHDVTLRLGDRLEITGPGVHRDWNLDDLRAREAQAPLLRLGIAGDPGQVEVVDATFAAILAIRCPDLRKRADTAGGTWRLVVGSLAAGVAILLAVALGLPVAAGLLAPLVPDGVEARLGAAVEGQVLDLMGDPPACADPAGRAVLDRLVARLVSGRGLPSDLAVTVRRHNTANALTLPGARVVVLSELIAKARSADEFAGVLAHELGHVALRDPTRALIQASGTSFLLSLVLGDLTGSTVIVALGQAALSAGYSRDAERAADAYSVATMQAAGGDAAALATMLERIAKDDAETDPDFLRTHPFTRERAATIRAQAGAAASGRRILSEAEWAQLRRICPGAPDKPAPKLRPGRGRRV</sequence>
<organism evidence="11 12">
    <name type="scientific">Methylobacterium cerastii</name>
    <dbReference type="NCBI Taxonomy" id="932741"/>
    <lineage>
        <taxon>Bacteria</taxon>
        <taxon>Pseudomonadati</taxon>
        <taxon>Pseudomonadota</taxon>
        <taxon>Alphaproteobacteria</taxon>
        <taxon>Hyphomicrobiales</taxon>
        <taxon>Methylobacteriaceae</taxon>
        <taxon>Methylobacterium</taxon>
    </lineage>
</organism>
<dbReference type="CDD" id="cd07332">
    <property type="entry name" value="M48C_Oma1_like"/>
    <property type="match status" value="1"/>
</dbReference>
<evidence type="ECO:0000256" key="6">
    <source>
        <dbReference type="RuleBase" id="RU003983"/>
    </source>
</evidence>
<evidence type="ECO:0000256" key="5">
    <source>
        <dbReference type="ARBA" id="ARBA00023049"/>
    </source>
</evidence>
<evidence type="ECO:0000259" key="10">
    <source>
        <dbReference type="Pfam" id="PF23368"/>
    </source>
</evidence>
<evidence type="ECO:0000256" key="7">
    <source>
        <dbReference type="SAM" id="MobiDB-lite"/>
    </source>
</evidence>
<dbReference type="GO" id="GO:0006508">
    <property type="term" value="P:proteolysis"/>
    <property type="evidence" value="ECO:0007669"/>
    <property type="project" value="UniProtKB-KW"/>
</dbReference>
<keyword evidence="1 6" id="KW-0645">Protease</keyword>
<protein>
    <submittedName>
        <fullName evidence="11">Beta-barrel assembly-enhancing protease</fullName>
    </submittedName>
</protein>
<keyword evidence="5 6" id="KW-0482">Metalloprotease</keyword>
<dbReference type="Proteomes" id="UP001055117">
    <property type="component" value="Unassembled WGS sequence"/>
</dbReference>
<dbReference type="Pfam" id="PF23368">
    <property type="entry name" value="DUF7092"/>
    <property type="match status" value="1"/>
</dbReference>
<name>A0ABQ4QE28_9HYPH</name>
<keyword evidence="3 6" id="KW-0378">Hydrolase</keyword>
<evidence type="ECO:0000256" key="3">
    <source>
        <dbReference type="ARBA" id="ARBA00022801"/>
    </source>
</evidence>
<dbReference type="PANTHER" id="PTHR22726">
    <property type="entry name" value="METALLOENDOPEPTIDASE OMA1"/>
    <property type="match status" value="1"/>
</dbReference>
<keyword evidence="4 6" id="KW-0862">Zinc</keyword>
<accession>A0ABQ4QE28</accession>
<feature type="domain" description="DUF7092" evidence="10">
    <location>
        <begin position="6"/>
        <end position="77"/>
    </location>
</feature>